<protein>
    <recommendedName>
        <fullName evidence="2">ATPase dynein-related AAA domain-containing protein</fullName>
    </recommendedName>
</protein>
<keyword evidence="4" id="KW-1185">Reference proteome</keyword>
<dbReference type="GO" id="GO:0016887">
    <property type="term" value="F:ATP hydrolysis activity"/>
    <property type="evidence" value="ECO:0007669"/>
    <property type="project" value="InterPro"/>
</dbReference>
<dbReference type="PANTHER" id="PTHR37291">
    <property type="entry name" value="5-METHYLCYTOSINE-SPECIFIC RESTRICTION ENZYME B"/>
    <property type="match status" value="1"/>
</dbReference>
<gene>
    <name evidence="3" type="ORF">FHX49_000651</name>
</gene>
<dbReference type="GO" id="GO:0005524">
    <property type="term" value="F:ATP binding"/>
    <property type="evidence" value="ECO:0007669"/>
    <property type="project" value="InterPro"/>
</dbReference>
<dbReference type="AlphaFoldDB" id="A0A7W4V2H3"/>
<dbReference type="PANTHER" id="PTHR37291:SF1">
    <property type="entry name" value="TYPE IV METHYL-DIRECTED RESTRICTION ENZYME ECOKMCRB SUBUNIT"/>
    <property type="match status" value="1"/>
</dbReference>
<dbReference type="RefSeq" id="WP_165141830.1">
    <property type="nucleotide sequence ID" value="NZ_CP049255.1"/>
</dbReference>
<reference evidence="3 4" key="1">
    <citation type="submission" date="2020-08" db="EMBL/GenBank/DDBJ databases">
        <title>Sequencing the genomes of 1000 actinobacteria strains.</title>
        <authorList>
            <person name="Klenk H.-P."/>
        </authorList>
    </citation>
    <scope>NUCLEOTIDE SEQUENCE [LARGE SCALE GENOMIC DNA]</scope>
    <source>
        <strain evidence="3 4">DSM 27099</strain>
    </source>
</reference>
<comment type="caution">
    <text evidence="3">The sequence shown here is derived from an EMBL/GenBank/DDBJ whole genome shotgun (WGS) entry which is preliminary data.</text>
</comment>
<feature type="domain" description="ATPase dynein-related AAA" evidence="2">
    <location>
        <begin position="199"/>
        <end position="300"/>
    </location>
</feature>
<dbReference type="Pfam" id="PF07728">
    <property type="entry name" value="AAA_5"/>
    <property type="match status" value="1"/>
</dbReference>
<dbReference type="SUPFAM" id="SSF52540">
    <property type="entry name" value="P-loop containing nucleoside triphosphate hydrolases"/>
    <property type="match status" value="1"/>
</dbReference>
<organism evidence="3 4">
    <name type="scientific">Microbacterium endophyticum</name>
    <dbReference type="NCBI Taxonomy" id="1526412"/>
    <lineage>
        <taxon>Bacteria</taxon>
        <taxon>Bacillati</taxon>
        <taxon>Actinomycetota</taxon>
        <taxon>Actinomycetes</taxon>
        <taxon>Micrococcales</taxon>
        <taxon>Microbacteriaceae</taxon>
        <taxon>Microbacterium</taxon>
    </lineage>
</organism>
<evidence type="ECO:0000313" key="3">
    <source>
        <dbReference type="EMBL" id="MBB2975110.1"/>
    </source>
</evidence>
<dbReference type="EMBL" id="JACHWQ010000001">
    <property type="protein sequence ID" value="MBB2975110.1"/>
    <property type="molecule type" value="Genomic_DNA"/>
</dbReference>
<dbReference type="InterPro" id="IPR011704">
    <property type="entry name" value="ATPase_dyneun-rel_AAA"/>
</dbReference>
<evidence type="ECO:0000256" key="1">
    <source>
        <dbReference type="SAM" id="MobiDB-lite"/>
    </source>
</evidence>
<accession>A0A7W4V2H3</accession>
<dbReference type="InterPro" id="IPR052934">
    <property type="entry name" value="Methyl-DNA_Rec/Restrict_Enz"/>
</dbReference>
<proteinExistence type="predicted"/>
<evidence type="ECO:0000313" key="4">
    <source>
        <dbReference type="Proteomes" id="UP000529310"/>
    </source>
</evidence>
<sequence>MTSETTDTADAPIWLHPRGARPDDSTVDSITEAFAVDDPRFAVQADKLDELLKLGYQPIPRFLFSLENVEPEVIGPMNSSNKLGIRLHNAVVKSGDLRDDVLEALVLRRDAIGPVLKWSDPAAFPAILEYLKELARARGSSISDFTLRGSPAPSLYKRLDTHGDAEAASTLDAAVEPEDAADDFPIAREVLAKLRDSLNVVVEGVAGSGKSHLIHQLRTAYQHVELVVFHPSTSYEEFVSGLRPRADGGFEGRAGVFVEMCIRAARHPDELFLLFVDEINRANTSRVFGDLLLPLEKSKRVDFAETALDEALLKYRPLGDDISVRLQTPIDVLPDVGPAPEEEEVHDVALPLLDKLGRSTPSAKPLGLSYLVVPQNLHVLGTMNSTDRSVGSIDLALRRRFTWMDMQPLTSNDLISNTLVGARVSEDPEWRTVIEWYGQVNTLLLEQLGPDARLGHSYFFADESASGTAALLLAQLAEIIHVFNASETLLELIPALLLPSESTSWTIAYVGLGLGRRPIVRSTRAVDL</sequence>
<dbReference type="Gene3D" id="3.40.50.300">
    <property type="entry name" value="P-loop containing nucleotide triphosphate hydrolases"/>
    <property type="match status" value="1"/>
</dbReference>
<feature type="region of interest" description="Disordered" evidence="1">
    <location>
        <begin position="1"/>
        <end position="24"/>
    </location>
</feature>
<dbReference type="InterPro" id="IPR027417">
    <property type="entry name" value="P-loop_NTPase"/>
</dbReference>
<name>A0A7W4V2H3_9MICO</name>
<dbReference type="Proteomes" id="UP000529310">
    <property type="component" value="Unassembled WGS sequence"/>
</dbReference>
<evidence type="ECO:0000259" key="2">
    <source>
        <dbReference type="Pfam" id="PF07728"/>
    </source>
</evidence>